<keyword evidence="3" id="KW-1185">Reference proteome</keyword>
<dbReference type="OrthoDB" id="3895385at2759"/>
<feature type="region of interest" description="Disordered" evidence="1">
    <location>
        <begin position="1"/>
        <end position="53"/>
    </location>
</feature>
<dbReference type="AlphaFoldDB" id="A0A139IRK2"/>
<proteinExistence type="predicted"/>
<feature type="compositionally biased region" description="Basic and acidic residues" evidence="1">
    <location>
        <begin position="380"/>
        <end position="413"/>
    </location>
</feature>
<evidence type="ECO:0000313" key="2">
    <source>
        <dbReference type="EMBL" id="KXT17427.1"/>
    </source>
</evidence>
<evidence type="ECO:0000313" key="3">
    <source>
        <dbReference type="Proteomes" id="UP000073492"/>
    </source>
</evidence>
<feature type="compositionally biased region" description="Basic and acidic residues" evidence="1">
    <location>
        <begin position="23"/>
        <end position="32"/>
    </location>
</feature>
<accession>A0A139IRK2</accession>
<feature type="compositionally biased region" description="Basic and acidic residues" evidence="1">
    <location>
        <begin position="308"/>
        <end position="324"/>
    </location>
</feature>
<feature type="compositionally biased region" description="Pro residues" evidence="1">
    <location>
        <begin position="267"/>
        <end position="289"/>
    </location>
</feature>
<feature type="compositionally biased region" description="Basic and acidic residues" evidence="1">
    <location>
        <begin position="169"/>
        <end position="180"/>
    </location>
</feature>
<feature type="compositionally biased region" description="Basic and acidic residues" evidence="1">
    <location>
        <begin position="200"/>
        <end position="209"/>
    </location>
</feature>
<feature type="compositionally biased region" description="Basic and acidic residues" evidence="1">
    <location>
        <begin position="427"/>
        <end position="454"/>
    </location>
</feature>
<protein>
    <submittedName>
        <fullName evidence="2">Uncharacterized protein</fullName>
    </submittedName>
</protein>
<feature type="compositionally biased region" description="Basic and acidic residues" evidence="1">
    <location>
        <begin position="480"/>
        <end position="496"/>
    </location>
</feature>
<comment type="caution">
    <text evidence="2">The sequence shown here is derived from an EMBL/GenBank/DDBJ whole genome shotgun (WGS) entry which is preliminary data.</text>
</comment>
<dbReference type="EMBL" id="LFZO01000020">
    <property type="protein sequence ID" value="KXT17427.1"/>
    <property type="molecule type" value="Genomic_DNA"/>
</dbReference>
<feature type="compositionally biased region" description="Basic and acidic residues" evidence="1">
    <location>
        <begin position="359"/>
        <end position="373"/>
    </location>
</feature>
<sequence length="621" mass="71918">MVGHGMPEPAGWSNHPQFDVGDFSDHDLRTEIRTPNQQGKNKNGKSKNDKNSSVETRYEGFYLERAAPVPGERLSWARVGRRAMPFDDAKLAEMSRKHRALTNVGPAKAFSTLNSSQQGVVGRLIDDHQANEKNNDAEWVLDYVKPTIEKDYWRRVTRCTKIEVIIRRQQRDGPSKDSRAHTKGTATYAAGEIIDLADPLPKKKEEKGSKKGTKKNNKQQDTHDIDDIIGDGPMPDPFASRGRDHIDDVPPNMPHQGGRHGAQQHPPMQPFGPPPGAIPLDAPFPPPLYPHEQHPRPHSGHGANPFQPHRELDTPDLYEEHRGFAPDFSRNPRLQARTLVHMDDDDGRRSRSRARSASRRRDDELRRQQKLEREIEDQREEDRQQREEDRRQQRANQRRIETKMDELGARFEELELQSPQNKVNAWHSRDSSSEESYRRERRDRRDFWGDDNDTRASFTPPSSPGRSEIYPSGSLGGRRSSKEYRESRGYPQDRRRSAGLQDARAFIEPHNSNSRRSRRNLIDLPSRAPSPGRFMRRPPLIHAATFDDYPREPVAQRLLPEFESQNFPRAQFGGGRDRDRRRGERVYDRMTRRNTVDYGRPHRNDDVFVERGGMRRDQFFR</sequence>
<dbReference type="STRING" id="113226.A0A139IRK2"/>
<gene>
    <name evidence="2" type="ORF">AC579_5722</name>
</gene>
<feature type="region of interest" description="Disordered" evidence="1">
    <location>
        <begin position="169"/>
        <end position="536"/>
    </location>
</feature>
<feature type="compositionally biased region" description="Basic and acidic residues" evidence="1">
    <location>
        <begin position="340"/>
        <end position="349"/>
    </location>
</feature>
<name>A0A139IRK2_9PEZI</name>
<evidence type="ECO:0000256" key="1">
    <source>
        <dbReference type="SAM" id="MobiDB-lite"/>
    </source>
</evidence>
<reference evidence="2 3" key="1">
    <citation type="submission" date="2015-07" db="EMBL/GenBank/DDBJ databases">
        <title>Comparative genomics of the Sigatoka disease complex on banana suggests a link between parallel evolutionary changes in Pseudocercospora fijiensis and Pseudocercospora eumusae and increased virulence on the banana host.</title>
        <authorList>
            <person name="Chang T.-C."/>
            <person name="Salvucci A."/>
            <person name="Crous P.W."/>
            <person name="Stergiopoulos I."/>
        </authorList>
    </citation>
    <scope>NUCLEOTIDE SEQUENCE [LARGE SCALE GENOMIC DNA]</scope>
    <source>
        <strain evidence="2 3">CBS 116634</strain>
    </source>
</reference>
<dbReference type="Proteomes" id="UP000073492">
    <property type="component" value="Unassembled WGS sequence"/>
</dbReference>
<organism evidence="2 3">
    <name type="scientific">Pseudocercospora musae</name>
    <dbReference type="NCBI Taxonomy" id="113226"/>
    <lineage>
        <taxon>Eukaryota</taxon>
        <taxon>Fungi</taxon>
        <taxon>Dikarya</taxon>
        <taxon>Ascomycota</taxon>
        <taxon>Pezizomycotina</taxon>
        <taxon>Dothideomycetes</taxon>
        <taxon>Dothideomycetidae</taxon>
        <taxon>Mycosphaerellales</taxon>
        <taxon>Mycosphaerellaceae</taxon>
        <taxon>Pseudocercospora</taxon>
    </lineage>
</organism>